<feature type="transmembrane region" description="Helical" evidence="8">
    <location>
        <begin position="166"/>
        <end position="185"/>
    </location>
</feature>
<dbReference type="InterPro" id="IPR019358">
    <property type="entry name" value="NEMP_fam"/>
</dbReference>
<dbReference type="PANTHER" id="PTHR13598:SF4">
    <property type="entry name" value="NUCLEAR ENVELOPE INTEGRAL MEMBRANE PROTEIN 1"/>
    <property type="match status" value="1"/>
</dbReference>
<name>Q4TCA7_TETNG</name>
<protein>
    <submittedName>
        <fullName evidence="9">(spotted green pufferfish) hypothetical protein</fullName>
    </submittedName>
</protein>
<organism evidence="9">
    <name type="scientific">Tetraodon nigroviridis</name>
    <name type="common">Spotted green pufferfish</name>
    <name type="synonym">Chelonodon nigroviridis</name>
    <dbReference type="NCBI Taxonomy" id="99883"/>
    <lineage>
        <taxon>Eukaryota</taxon>
        <taxon>Metazoa</taxon>
        <taxon>Chordata</taxon>
        <taxon>Craniata</taxon>
        <taxon>Vertebrata</taxon>
        <taxon>Euteleostomi</taxon>
        <taxon>Actinopterygii</taxon>
        <taxon>Neopterygii</taxon>
        <taxon>Teleostei</taxon>
        <taxon>Neoteleostei</taxon>
        <taxon>Acanthomorphata</taxon>
        <taxon>Eupercaria</taxon>
        <taxon>Tetraodontiformes</taxon>
        <taxon>Tetradontoidea</taxon>
        <taxon>Tetraodontidae</taxon>
        <taxon>Tetraodon</taxon>
    </lineage>
</organism>
<evidence type="ECO:0000256" key="1">
    <source>
        <dbReference type="ARBA" id="ARBA00004575"/>
    </source>
</evidence>
<keyword evidence="3 8" id="KW-0812">Transmembrane</keyword>
<feature type="transmembrane region" description="Helical" evidence="8">
    <location>
        <begin position="143"/>
        <end position="160"/>
    </location>
</feature>
<dbReference type="KEGG" id="tng:GSTEN00003394G001"/>
<evidence type="ECO:0000256" key="4">
    <source>
        <dbReference type="ARBA" id="ARBA00022729"/>
    </source>
</evidence>
<sequence>QARVWSSEVFKVEIVPGEEQLQDLEKFSVGAWLQSLLRERHNETAIDSSLFSKKTCFRIEPVEDSQYTVKCIRNFDIVRFLVFLAGLLLFFFADSLSRSRVFFYSAGIGTGTIASLIILFFVLARLLPKVKYFDKREVQSARCRVCVTNVHSFFLVVVVVDQKSPFYLFLVGGWSFCVYAIQLVFRNLGVILQEHWHVALG</sequence>
<keyword evidence="4" id="KW-0732">Signal</keyword>
<feature type="transmembrane region" description="Helical" evidence="8">
    <location>
        <begin position="102"/>
        <end position="123"/>
    </location>
</feature>
<accession>Q4TCA7</accession>
<evidence type="ECO:0000313" key="9">
    <source>
        <dbReference type="EMBL" id="CAF89475.1"/>
    </source>
</evidence>
<feature type="transmembrane region" description="Helical" evidence="8">
    <location>
        <begin position="77"/>
        <end position="96"/>
    </location>
</feature>
<evidence type="ECO:0000256" key="8">
    <source>
        <dbReference type="SAM" id="Phobius"/>
    </source>
</evidence>
<dbReference type="AlphaFoldDB" id="Q4TCA7"/>
<gene>
    <name evidence="9" type="ORF">GSTENG00003394001</name>
</gene>
<keyword evidence="6 8" id="KW-0472">Membrane</keyword>
<dbReference type="Pfam" id="PF10225">
    <property type="entry name" value="NEMP"/>
    <property type="match status" value="2"/>
</dbReference>
<keyword evidence="7" id="KW-0539">Nucleus</keyword>
<comment type="similarity">
    <text evidence="2">Belongs to the NEMP family.</text>
</comment>
<reference evidence="9" key="1">
    <citation type="journal article" date="2004" name="Nature">
        <title>Genome duplication in the teleost fish Tetraodon nigroviridis reveals the early vertebrate proto-karyotype.</title>
        <authorList>
            <person name="Jaillon O."/>
            <person name="Aury J.-M."/>
            <person name="Brunet F."/>
            <person name="Petit J.-L."/>
            <person name="Stange-Thomann N."/>
            <person name="Mauceli E."/>
            <person name="Bouneau L."/>
            <person name="Fischer C."/>
            <person name="Ozouf-Costaz C."/>
            <person name="Bernot A."/>
            <person name="Nicaud S."/>
            <person name="Jaffe D."/>
            <person name="Fisher S."/>
            <person name="Lutfalla G."/>
            <person name="Dossat C."/>
            <person name="Segurens B."/>
            <person name="Dasilva C."/>
            <person name="Salanoubat M."/>
            <person name="Levy M."/>
            <person name="Boudet N."/>
            <person name="Castellano S."/>
            <person name="Anthouard V."/>
            <person name="Jubin C."/>
            <person name="Castelli V."/>
            <person name="Katinka M."/>
            <person name="Vacherie B."/>
            <person name="Biemont C."/>
            <person name="Skalli Z."/>
            <person name="Cattolico L."/>
            <person name="Poulain J."/>
            <person name="De Berardinis V."/>
            <person name="Cruaud C."/>
            <person name="Duprat S."/>
            <person name="Brottier P."/>
            <person name="Coutanceau J.-P."/>
            <person name="Gouzy J."/>
            <person name="Parra G."/>
            <person name="Lardier G."/>
            <person name="Chapple C."/>
            <person name="McKernan K.J."/>
            <person name="McEwan P."/>
            <person name="Bosak S."/>
            <person name="Kellis M."/>
            <person name="Volff J.-N."/>
            <person name="Guigo R."/>
            <person name="Zody M.C."/>
            <person name="Mesirov J."/>
            <person name="Lindblad-Toh K."/>
            <person name="Birren B."/>
            <person name="Nusbaum C."/>
            <person name="Kahn D."/>
            <person name="Robinson-Rechavi M."/>
            <person name="Laudet V."/>
            <person name="Schachter V."/>
            <person name="Quetier F."/>
            <person name="Saurin W."/>
            <person name="Scarpelli C."/>
            <person name="Wincker P."/>
            <person name="Lander E.S."/>
            <person name="Weissenbach J."/>
            <person name="Roest Crollius H."/>
        </authorList>
    </citation>
    <scope>NUCLEOTIDE SEQUENCE [LARGE SCALE GENOMIC DNA]</scope>
</reference>
<feature type="non-terminal residue" evidence="9">
    <location>
        <position position="201"/>
    </location>
</feature>
<evidence type="ECO:0000256" key="6">
    <source>
        <dbReference type="ARBA" id="ARBA00023136"/>
    </source>
</evidence>
<keyword evidence="5 8" id="KW-1133">Transmembrane helix</keyword>
<comment type="caution">
    <text evidence="9">The sequence shown here is derived from an EMBL/GenBank/DDBJ whole genome shotgun (WGS) entry which is preliminary data.</text>
</comment>
<proteinExistence type="inferred from homology"/>
<reference evidence="9" key="2">
    <citation type="submission" date="2004-02" db="EMBL/GenBank/DDBJ databases">
        <authorList>
            <consortium name="Genoscope"/>
            <consortium name="Whitehead Institute Centre for Genome Research"/>
        </authorList>
    </citation>
    <scope>NUCLEOTIDE SEQUENCE</scope>
</reference>
<dbReference type="GO" id="GO:0005637">
    <property type="term" value="C:nuclear inner membrane"/>
    <property type="evidence" value="ECO:0007669"/>
    <property type="project" value="UniProtKB-SubCell"/>
</dbReference>
<evidence type="ECO:0000256" key="5">
    <source>
        <dbReference type="ARBA" id="ARBA00022989"/>
    </source>
</evidence>
<comment type="subcellular location">
    <subcellularLocation>
        <location evidence="1">Nucleus inner membrane</location>
        <topology evidence="1">Multi-pass membrane protein</topology>
        <orientation evidence="1">Nucleoplasmic side</orientation>
    </subcellularLocation>
</comment>
<evidence type="ECO:0000256" key="7">
    <source>
        <dbReference type="ARBA" id="ARBA00023242"/>
    </source>
</evidence>
<dbReference type="PANTHER" id="PTHR13598">
    <property type="entry name" value="AT07567P-RELATED"/>
    <property type="match status" value="1"/>
</dbReference>
<dbReference type="EMBL" id="CAAE01007036">
    <property type="protein sequence ID" value="CAF89475.1"/>
    <property type="molecule type" value="Genomic_DNA"/>
</dbReference>
<evidence type="ECO:0000256" key="3">
    <source>
        <dbReference type="ARBA" id="ARBA00022692"/>
    </source>
</evidence>
<dbReference type="OrthoDB" id="509138at2759"/>
<feature type="non-terminal residue" evidence="9">
    <location>
        <position position="1"/>
    </location>
</feature>
<evidence type="ECO:0000256" key="2">
    <source>
        <dbReference type="ARBA" id="ARBA00005748"/>
    </source>
</evidence>